<name>A0AAV3XK59_9CYAN</name>
<evidence type="ECO:0000313" key="4">
    <source>
        <dbReference type="Proteomes" id="UP001050975"/>
    </source>
</evidence>
<gene>
    <name evidence="3" type="ORF">MiSe_57760</name>
</gene>
<dbReference type="Proteomes" id="UP001050975">
    <property type="component" value="Unassembled WGS sequence"/>
</dbReference>
<feature type="domain" description="NACHT" evidence="2">
    <location>
        <begin position="82"/>
        <end position="228"/>
    </location>
</feature>
<evidence type="ECO:0000313" key="3">
    <source>
        <dbReference type="EMBL" id="GET40964.1"/>
    </source>
</evidence>
<evidence type="ECO:0000259" key="2">
    <source>
        <dbReference type="Pfam" id="PF05729"/>
    </source>
</evidence>
<reference evidence="3" key="1">
    <citation type="submission" date="2019-10" db="EMBL/GenBank/DDBJ databases">
        <title>Draft genome sequece of Microseira wollei NIES-4236.</title>
        <authorList>
            <person name="Yamaguchi H."/>
            <person name="Suzuki S."/>
            <person name="Kawachi M."/>
        </authorList>
    </citation>
    <scope>NUCLEOTIDE SEQUENCE</scope>
    <source>
        <strain evidence="3">NIES-4236</strain>
    </source>
</reference>
<dbReference type="RefSeq" id="WP_226587194.1">
    <property type="nucleotide sequence ID" value="NZ_BLAY01000105.1"/>
</dbReference>
<keyword evidence="1" id="KW-0472">Membrane</keyword>
<feature type="transmembrane region" description="Helical" evidence="1">
    <location>
        <begin position="351"/>
        <end position="372"/>
    </location>
</feature>
<dbReference type="AlphaFoldDB" id="A0AAV3XK59"/>
<dbReference type="Pfam" id="PF05729">
    <property type="entry name" value="NACHT"/>
    <property type="match status" value="1"/>
</dbReference>
<protein>
    <recommendedName>
        <fullName evidence="2">NACHT domain-containing protein</fullName>
    </recommendedName>
</protein>
<keyword evidence="1" id="KW-1133">Transmembrane helix</keyword>
<dbReference type="InterPro" id="IPR007111">
    <property type="entry name" value="NACHT_NTPase"/>
</dbReference>
<keyword evidence="1" id="KW-0812">Transmembrane</keyword>
<accession>A0AAV3XK59</accession>
<comment type="caution">
    <text evidence="3">The sequence shown here is derived from an EMBL/GenBank/DDBJ whole genome shotgun (WGS) entry which is preliminary data.</text>
</comment>
<dbReference type="InterPro" id="IPR027417">
    <property type="entry name" value="P-loop_NTPase"/>
</dbReference>
<keyword evidence="4" id="KW-1185">Reference proteome</keyword>
<dbReference type="EMBL" id="BLAY01000105">
    <property type="protein sequence ID" value="GET40964.1"/>
    <property type="molecule type" value="Genomic_DNA"/>
</dbReference>
<proteinExistence type="predicted"/>
<organism evidence="3 4">
    <name type="scientific">Microseira wollei NIES-4236</name>
    <dbReference type="NCBI Taxonomy" id="2530354"/>
    <lineage>
        <taxon>Bacteria</taxon>
        <taxon>Bacillati</taxon>
        <taxon>Cyanobacteriota</taxon>
        <taxon>Cyanophyceae</taxon>
        <taxon>Oscillatoriophycideae</taxon>
        <taxon>Aerosakkonematales</taxon>
        <taxon>Aerosakkonemataceae</taxon>
        <taxon>Microseira</taxon>
    </lineage>
</organism>
<dbReference type="Gene3D" id="3.40.50.300">
    <property type="entry name" value="P-loop containing nucleotide triphosphate hydrolases"/>
    <property type="match status" value="1"/>
</dbReference>
<dbReference type="SUPFAM" id="SSF52540">
    <property type="entry name" value="P-loop containing nucleoside triphosphate hydrolases"/>
    <property type="match status" value="1"/>
</dbReference>
<evidence type="ECO:0000256" key="1">
    <source>
        <dbReference type="SAM" id="Phobius"/>
    </source>
</evidence>
<sequence>MSTKINRHLVNKLLEAVKREVNQRLEQSLHNAVAIDLRKEKPPELLPRLCDLEVKIGNRPNFWLPPDKSVTNVFDDSQGKLLILGSLGGGKTTAMLELAQDLINRAQNDPEQPIPVLFDLLSWKKNLSLADWIVAELKSKYGIQDKIGKQLIQQQKLLPLLDGLDELEARQRELCLQAINRLLVGENPVKHLVVCTPLEDYKRCKTRLRLQGAVYLRPLTDAQIKAYLVAASSLQLWYAIEDDPNLLELAKAPLFLCMMTLAYEEILIHAWKRLPSKEERLKYLLNAYLRWLLTRKIKSRYYRKEPRPEATRPWLIFLAKRMKEDKQVEFAMSQISPQWLQTNSQKSTYRLGIGLTLGGIAGMRGFILRFILWRNGYIPWNYSRFLGLATERRFLQKFGDRYRFTHELLREHLAQM</sequence>